<dbReference type="AlphaFoldDB" id="A0A6A4IPF7"/>
<dbReference type="Proteomes" id="UP000799118">
    <property type="component" value="Unassembled WGS sequence"/>
</dbReference>
<gene>
    <name evidence="2" type="ORF">BT96DRAFT_2740</name>
</gene>
<organism evidence="2 3">
    <name type="scientific">Gymnopus androsaceus JB14</name>
    <dbReference type="NCBI Taxonomy" id="1447944"/>
    <lineage>
        <taxon>Eukaryota</taxon>
        <taxon>Fungi</taxon>
        <taxon>Dikarya</taxon>
        <taxon>Basidiomycota</taxon>
        <taxon>Agaricomycotina</taxon>
        <taxon>Agaricomycetes</taxon>
        <taxon>Agaricomycetidae</taxon>
        <taxon>Agaricales</taxon>
        <taxon>Marasmiineae</taxon>
        <taxon>Omphalotaceae</taxon>
        <taxon>Gymnopus</taxon>
    </lineage>
</organism>
<sequence>MSQLGRYGAAHRNDASGSQQQQTVPTPTNISNIALPVIRELILGWLQSFLDVMAAYQNLNIPGIMAPYDGYPLPQGFPFPSPIRRGFNQPNLLLDDVLRLLPLLSHRVDPLNARTAAQVRARNFSVVFVQSDIFHWVEELPNRDGQINWRFKAYLVIHGYPTQRRSPLRWELRWGTIILGAFELDRSLLE</sequence>
<evidence type="ECO:0000313" key="2">
    <source>
        <dbReference type="EMBL" id="KAE9411213.1"/>
    </source>
</evidence>
<dbReference type="EMBL" id="ML769383">
    <property type="protein sequence ID" value="KAE9411213.1"/>
    <property type="molecule type" value="Genomic_DNA"/>
</dbReference>
<keyword evidence="3" id="KW-1185">Reference proteome</keyword>
<feature type="compositionally biased region" description="Polar residues" evidence="1">
    <location>
        <begin position="15"/>
        <end position="26"/>
    </location>
</feature>
<evidence type="ECO:0000256" key="1">
    <source>
        <dbReference type="SAM" id="MobiDB-lite"/>
    </source>
</evidence>
<proteinExistence type="predicted"/>
<reference evidence="2" key="1">
    <citation type="journal article" date="2019" name="Environ. Microbiol.">
        <title>Fungal ecological strategies reflected in gene transcription - a case study of two litter decomposers.</title>
        <authorList>
            <person name="Barbi F."/>
            <person name="Kohler A."/>
            <person name="Barry K."/>
            <person name="Baskaran P."/>
            <person name="Daum C."/>
            <person name="Fauchery L."/>
            <person name="Ihrmark K."/>
            <person name="Kuo A."/>
            <person name="LaButti K."/>
            <person name="Lipzen A."/>
            <person name="Morin E."/>
            <person name="Grigoriev I.V."/>
            <person name="Henrissat B."/>
            <person name="Lindahl B."/>
            <person name="Martin F."/>
        </authorList>
    </citation>
    <scope>NUCLEOTIDE SEQUENCE</scope>
    <source>
        <strain evidence="2">JB14</strain>
    </source>
</reference>
<name>A0A6A4IPF7_9AGAR</name>
<evidence type="ECO:0000313" key="3">
    <source>
        <dbReference type="Proteomes" id="UP000799118"/>
    </source>
</evidence>
<accession>A0A6A4IPF7</accession>
<dbReference type="OrthoDB" id="3060210at2759"/>
<protein>
    <submittedName>
        <fullName evidence="2">Uncharacterized protein</fullName>
    </submittedName>
</protein>
<feature type="region of interest" description="Disordered" evidence="1">
    <location>
        <begin position="1"/>
        <end position="26"/>
    </location>
</feature>